<dbReference type="GO" id="GO:0003700">
    <property type="term" value="F:DNA-binding transcription factor activity"/>
    <property type="evidence" value="ECO:0007669"/>
    <property type="project" value="InterPro"/>
</dbReference>
<sequence>MQLAILVLDGVFDTGLTVLLDSFSTANELAAAQGIPFPLFNVTLVGMQKQVRTGLGLTVLVEPVSVAAYPDWVIVPALNAKGPDHLSQALSREDVKRAVAQLRLWHESGCAVAGACIGTFLLAEAGLLDGVDATTSWSLAPFFRQRYPTTRLSDVQMIAVSGNVVTAGAVMGHMDLALWLMRRSSPEIADLVARYMLDARGSFHGRHIMPDHLAHSDPLIAKFERWAREHLASGFSLQAAASALAVGPRTLQRRMESLLGKSPLAFVQDLRVERAQHLLAMGQNIERIAAEVGYADAATLRTLMRRQLGNGVRELRAVMRGLDP</sequence>
<protein>
    <submittedName>
        <fullName evidence="2">Helix-turn-helix domain-containing protein</fullName>
    </submittedName>
</protein>
<dbReference type="PANTHER" id="PTHR43130:SF11">
    <property type="entry name" value="TRANSCRIPTIONAL REGULATORY PROTEIN"/>
    <property type="match status" value="1"/>
</dbReference>
<dbReference type="PANTHER" id="PTHR43130">
    <property type="entry name" value="ARAC-FAMILY TRANSCRIPTIONAL REGULATOR"/>
    <property type="match status" value="1"/>
</dbReference>
<dbReference type="EMBL" id="JAESVA010000016">
    <property type="protein sequence ID" value="MCB8883726.1"/>
    <property type="molecule type" value="Genomic_DNA"/>
</dbReference>
<dbReference type="CDD" id="cd03138">
    <property type="entry name" value="GATase1_AraC_2"/>
    <property type="match status" value="1"/>
</dbReference>
<reference evidence="2 3" key="1">
    <citation type="journal article" date="2021" name="Microorganisms">
        <title>Acidisoma silvae sp. nov. and Acidisomacellulosilytica sp. nov., Two Acidophilic Bacteria Isolated from Decaying Wood, Hydrolyzing Cellulose and Producing Poly-3-hydroxybutyrate.</title>
        <authorList>
            <person name="Mieszkin S."/>
            <person name="Pouder E."/>
            <person name="Uroz S."/>
            <person name="Simon-Colin C."/>
            <person name="Alain K."/>
        </authorList>
    </citation>
    <scope>NUCLEOTIDE SEQUENCE [LARGE SCALE GENOMIC DNA]</scope>
    <source>
        <strain evidence="2 3">HW T5.17</strain>
    </source>
</reference>
<dbReference type="Gene3D" id="1.10.10.60">
    <property type="entry name" value="Homeodomain-like"/>
    <property type="match status" value="1"/>
</dbReference>
<proteinExistence type="predicted"/>
<dbReference type="Pfam" id="PF01965">
    <property type="entry name" value="DJ-1_PfpI"/>
    <property type="match status" value="1"/>
</dbReference>
<dbReference type="GO" id="GO:0043565">
    <property type="term" value="F:sequence-specific DNA binding"/>
    <property type="evidence" value="ECO:0007669"/>
    <property type="project" value="InterPro"/>
</dbReference>
<dbReference type="SMART" id="SM00342">
    <property type="entry name" value="HTH_ARAC"/>
    <property type="match status" value="1"/>
</dbReference>
<dbReference type="Proteomes" id="UP000721844">
    <property type="component" value="Unassembled WGS sequence"/>
</dbReference>
<evidence type="ECO:0000313" key="2">
    <source>
        <dbReference type="EMBL" id="MCB8883726.1"/>
    </source>
</evidence>
<accession>A0A964E6M2</accession>
<comment type="caution">
    <text evidence="2">The sequence shown here is derived from an EMBL/GenBank/DDBJ whole genome shotgun (WGS) entry which is preliminary data.</text>
</comment>
<dbReference type="InterPro" id="IPR002818">
    <property type="entry name" value="DJ-1/PfpI"/>
</dbReference>
<dbReference type="SUPFAM" id="SSF52317">
    <property type="entry name" value="Class I glutamine amidotransferase-like"/>
    <property type="match status" value="1"/>
</dbReference>
<feature type="domain" description="HTH araC/xylS-type" evidence="1">
    <location>
        <begin position="221"/>
        <end position="318"/>
    </location>
</feature>
<evidence type="ECO:0000313" key="3">
    <source>
        <dbReference type="Proteomes" id="UP000721844"/>
    </source>
</evidence>
<dbReference type="InterPro" id="IPR052158">
    <property type="entry name" value="INH-QAR"/>
</dbReference>
<gene>
    <name evidence="2" type="ORF">ACELLULO517_25980</name>
</gene>
<dbReference type="Pfam" id="PF12833">
    <property type="entry name" value="HTH_18"/>
    <property type="match status" value="1"/>
</dbReference>
<evidence type="ECO:0000259" key="1">
    <source>
        <dbReference type="PROSITE" id="PS01124"/>
    </source>
</evidence>
<dbReference type="RefSeq" id="WP_227310414.1">
    <property type="nucleotide sequence ID" value="NZ_JAESVA010000016.1"/>
</dbReference>
<dbReference type="PROSITE" id="PS01124">
    <property type="entry name" value="HTH_ARAC_FAMILY_2"/>
    <property type="match status" value="1"/>
</dbReference>
<name>A0A964E6M2_9PROT</name>
<keyword evidence="3" id="KW-1185">Reference proteome</keyword>
<dbReference type="Gene3D" id="3.40.50.880">
    <property type="match status" value="1"/>
</dbReference>
<dbReference type="AlphaFoldDB" id="A0A964E6M2"/>
<dbReference type="InterPro" id="IPR029062">
    <property type="entry name" value="Class_I_gatase-like"/>
</dbReference>
<dbReference type="InterPro" id="IPR018060">
    <property type="entry name" value="HTH_AraC"/>
</dbReference>
<organism evidence="2 3">
    <name type="scientific">Acidisoma cellulosilyticum</name>
    <dbReference type="NCBI Taxonomy" id="2802395"/>
    <lineage>
        <taxon>Bacteria</taxon>
        <taxon>Pseudomonadati</taxon>
        <taxon>Pseudomonadota</taxon>
        <taxon>Alphaproteobacteria</taxon>
        <taxon>Acetobacterales</taxon>
        <taxon>Acidocellaceae</taxon>
        <taxon>Acidisoma</taxon>
    </lineage>
</organism>